<dbReference type="RefSeq" id="WP_092215052.1">
    <property type="nucleotide sequence ID" value="NZ_FMUX01000026.1"/>
</dbReference>
<gene>
    <name evidence="2" type="ORF">SAMN05216233_12627</name>
</gene>
<keyword evidence="3" id="KW-1185">Reference proteome</keyword>
<dbReference type="Proteomes" id="UP000198870">
    <property type="component" value="Unassembled WGS sequence"/>
</dbReference>
<keyword evidence="1" id="KW-1133">Transmembrane helix</keyword>
<sequence>MKKIWGVMLLLMGLAMFFTIPSKARQIQEIRDLSGGTVLMMKFCFYTISILLMGGGVQKLKGLPKKDS</sequence>
<keyword evidence="1" id="KW-0812">Transmembrane</keyword>
<organism evidence="2 3">
    <name type="scientific">Desulfoluna spongiiphila</name>
    <dbReference type="NCBI Taxonomy" id="419481"/>
    <lineage>
        <taxon>Bacteria</taxon>
        <taxon>Pseudomonadati</taxon>
        <taxon>Thermodesulfobacteriota</taxon>
        <taxon>Desulfobacteria</taxon>
        <taxon>Desulfobacterales</taxon>
        <taxon>Desulfolunaceae</taxon>
        <taxon>Desulfoluna</taxon>
    </lineage>
</organism>
<protein>
    <submittedName>
        <fullName evidence="2">Uncharacterized protein</fullName>
    </submittedName>
</protein>
<dbReference type="EMBL" id="FMUX01000026">
    <property type="protein sequence ID" value="SCY84545.1"/>
    <property type="molecule type" value="Genomic_DNA"/>
</dbReference>
<proteinExistence type="predicted"/>
<dbReference type="OrthoDB" id="5422802at2"/>
<evidence type="ECO:0000313" key="3">
    <source>
        <dbReference type="Proteomes" id="UP000198870"/>
    </source>
</evidence>
<feature type="transmembrane region" description="Helical" evidence="1">
    <location>
        <begin position="40"/>
        <end position="57"/>
    </location>
</feature>
<name>A0A1G5J877_9BACT</name>
<reference evidence="2 3" key="1">
    <citation type="submission" date="2016-10" db="EMBL/GenBank/DDBJ databases">
        <authorList>
            <person name="de Groot N.N."/>
        </authorList>
    </citation>
    <scope>NUCLEOTIDE SEQUENCE [LARGE SCALE GENOMIC DNA]</scope>
    <source>
        <strain evidence="2 3">AA1</strain>
    </source>
</reference>
<dbReference type="AlphaFoldDB" id="A0A1G5J877"/>
<accession>A0A1G5J877</accession>
<evidence type="ECO:0000313" key="2">
    <source>
        <dbReference type="EMBL" id="SCY84545.1"/>
    </source>
</evidence>
<evidence type="ECO:0000256" key="1">
    <source>
        <dbReference type="SAM" id="Phobius"/>
    </source>
</evidence>
<keyword evidence="1" id="KW-0472">Membrane</keyword>